<dbReference type="GO" id="GO:0005254">
    <property type="term" value="F:chloride channel activity"/>
    <property type="evidence" value="ECO:0007669"/>
    <property type="project" value="TreeGrafter"/>
</dbReference>
<evidence type="ECO:0000256" key="6">
    <source>
        <dbReference type="SAM" id="Phobius"/>
    </source>
</evidence>
<evidence type="ECO:0000256" key="1">
    <source>
        <dbReference type="ARBA" id="ARBA00004141"/>
    </source>
</evidence>
<dbReference type="GO" id="GO:0016020">
    <property type="term" value="C:membrane"/>
    <property type="evidence" value="ECO:0007669"/>
    <property type="project" value="UniProtKB-SubCell"/>
</dbReference>
<feature type="transmembrane region" description="Helical" evidence="6">
    <location>
        <begin position="948"/>
        <end position="971"/>
    </location>
</feature>
<feature type="transmembrane region" description="Helical" evidence="6">
    <location>
        <begin position="790"/>
        <end position="810"/>
    </location>
</feature>
<name>A0A9W6WMJ6_9STRA</name>
<evidence type="ECO:0000313" key="9">
    <source>
        <dbReference type="Proteomes" id="UP001165083"/>
    </source>
</evidence>
<feature type="transmembrane region" description="Helical" evidence="6">
    <location>
        <begin position="1135"/>
        <end position="1156"/>
    </location>
</feature>
<dbReference type="Gene3D" id="1.25.40.20">
    <property type="entry name" value="Ankyrin repeat-containing domain"/>
    <property type="match status" value="3"/>
</dbReference>
<evidence type="ECO:0000256" key="2">
    <source>
        <dbReference type="ARBA" id="ARBA00022692"/>
    </source>
</evidence>
<accession>A0A9W6WMJ6</accession>
<feature type="transmembrane region" description="Helical" evidence="6">
    <location>
        <begin position="906"/>
        <end position="927"/>
    </location>
</feature>
<gene>
    <name evidence="8" type="ORF">Plil01_000113200</name>
</gene>
<feature type="transmembrane region" description="Helical" evidence="6">
    <location>
        <begin position="865"/>
        <end position="886"/>
    </location>
</feature>
<feature type="transmembrane region" description="Helical" evidence="6">
    <location>
        <begin position="1081"/>
        <end position="1104"/>
    </location>
</feature>
<evidence type="ECO:0000256" key="4">
    <source>
        <dbReference type="ARBA" id="ARBA00023136"/>
    </source>
</evidence>
<evidence type="ECO:0000259" key="7">
    <source>
        <dbReference type="Pfam" id="PF04547"/>
    </source>
</evidence>
<dbReference type="OrthoDB" id="296386at2759"/>
<evidence type="ECO:0000256" key="3">
    <source>
        <dbReference type="ARBA" id="ARBA00022989"/>
    </source>
</evidence>
<feature type="transmembrane region" description="Helical" evidence="6">
    <location>
        <begin position="756"/>
        <end position="784"/>
    </location>
</feature>
<evidence type="ECO:0000313" key="8">
    <source>
        <dbReference type="EMBL" id="GMF10309.1"/>
    </source>
</evidence>
<dbReference type="Proteomes" id="UP001165083">
    <property type="component" value="Unassembled WGS sequence"/>
</dbReference>
<dbReference type="InterPro" id="IPR007632">
    <property type="entry name" value="Anoctamin"/>
</dbReference>
<feature type="compositionally biased region" description="Polar residues" evidence="5">
    <location>
        <begin position="1239"/>
        <end position="1249"/>
    </location>
</feature>
<comment type="caution">
    <text evidence="8">The sequence shown here is derived from an EMBL/GenBank/DDBJ whole genome shotgun (WGS) entry which is preliminary data.</text>
</comment>
<dbReference type="SMART" id="SM00248">
    <property type="entry name" value="ANK"/>
    <property type="match status" value="6"/>
</dbReference>
<dbReference type="Pfam" id="PF04547">
    <property type="entry name" value="Anoctamin"/>
    <property type="match status" value="1"/>
</dbReference>
<dbReference type="EMBL" id="BSXW01000036">
    <property type="protein sequence ID" value="GMF10309.1"/>
    <property type="molecule type" value="Genomic_DNA"/>
</dbReference>
<comment type="subcellular location">
    <subcellularLocation>
        <location evidence="1">Membrane</location>
        <topology evidence="1">Multi-pass membrane protein</topology>
    </subcellularLocation>
</comment>
<feature type="region of interest" description="Disordered" evidence="5">
    <location>
        <begin position="1229"/>
        <end position="1249"/>
    </location>
</feature>
<protein>
    <submittedName>
        <fullName evidence="8">Unnamed protein product</fullName>
    </submittedName>
</protein>
<organism evidence="8 9">
    <name type="scientific">Phytophthora lilii</name>
    <dbReference type="NCBI Taxonomy" id="2077276"/>
    <lineage>
        <taxon>Eukaryota</taxon>
        <taxon>Sar</taxon>
        <taxon>Stramenopiles</taxon>
        <taxon>Oomycota</taxon>
        <taxon>Peronosporomycetes</taxon>
        <taxon>Peronosporales</taxon>
        <taxon>Peronosporaceae</taxon>
        <taxon>Phytophthora</taxon>
    </lineage>
</organism>
<reference evidence="8" key="1">
    <citation type="submission" date="2023-04" db="EMBL/GenBank/DDBJ databases">
        <title>Phytophthora lilii NBRC 32176.</title>
        <authorList>
            <person name="Ichikawa N."/>
            <person name="Sato H."/>
            <person name="Tonouchi N."/>
        </authorList>
    </citation>
    <scope>NUCLEOTIDE SEQUENCE</scope>
    <source>
        <strain evidence="8">NBRC 32176</strain>
    </source>
</reference>
<keyword evidence="4 6" id="KW-0472">Membrane</keyword>
<dbReference type="PANTHER" id="PTHR12308:SF73">
    <property type="entry name" value="ANOCTAMIN"/>
    <property type="match status" value="1"/>
</dbReference>
<feature type="region of interest" description="Disordered" evidence="5">
    <location>
        <begin position="1431"/>
        <end position="1454"/>
    </location>
</feature>
<proteinExistence type="predicted"/>
<dbReference type="InterPro" id="IPR049452">
    <property type="entry name" value="Anoctamin_TM"/>
</dbReference>
<dbReference type="SUPFAM" id="SSF48403">
    <property type="entry name" value="Ankyrin repeat"/>
    <property type="match status" value="1"/>
</dbReference>
<keyword evidence="2 6" id="KW-0812">Transmembrane</keyword>
<evidence type="ECO:0000256" key="5">
    <source>
        <dbReference type="SAM" id="MobiDB-lite"/>
    </source>
</evidence>
<feature type="domain" description="Anoctamin transmembrane" evidence="7">
    <location>
        <begin position="749"/>
        <end position="1223"/>
    </location>
</feature>
<dbReference type="PANTHER" id="PTHR12308">
    <property type="entry name" value="ANOCTAMIN"/>
    <property type="match status" value="1"/>
</dbReference>
<keyword evidence="9" id="KW-1185">Reference proteome</keyword>
<keyword evidence="3 6" id="KW-1133">Transmembrane helix</keyword>
<dbReference type="InterPro" id="IPR036770">
    <property type="entry name" value="Ankyrin_rpt-contain_sf"/>
</dbReference>
<dbReference type="InterPro" id="IPR002110">
    <property type="entry name" value="Ankyrin_rpt"/>
</dbReference>
<sequence length="1533" mass="172501">MDLYEACENGNEERVVELLVLGQDTGLVPSPASQLRVRGIAGRTALLAASMGGQASVVRLLLGEKCIVHFTSRSESEVVDLLKPLVHAFQQNQNVGNHGIGNLFAVSMVTKDSGMNVVPMAEVQLPPNWAIPPSELLEGRQHVDDFGNTPLQCVSCFGCGSNVKHIDAGLEITRQLLLHGDQPNLPKRSNKWTPLHWSAYNGNHEQIAMLIDPVIHVGDGTQRFAKTQFGIPLLTDTDDLFPVDVAGRRGLALKEERITLQRQLSSGGDDANGEYTHWRLRLDHVESVRLFIHEFLANGAHLTRYVSEMNARNPYNSQNNGRSKAKGVTIQDAVRYGQHLLYWAGCFGLVDEVRSLLRLELKMAYVGSNNGAGKAMVKPLVAQSTDDKDIKISLRMLYSCSSEAGKRQSVLHAVAAHGQLEMLELLLDNILNDQQHPSDAAHLVGASMTSSLLKGAKPKKNIIVPTAKDVEAPKANGAGHETEKNEHLEVANLINAGWRNYRNETPLFHAVLYLQETAVRLFASMLSPKSLAWELRNVNVEGSSIHHVSSETSRQVLSIEHQSARPEYVMLFDGVKKKQFKETIIETMHEESSIAPSLVVTRAGMREIVSGICSAKGQVDYLVVGATDEVLVQQAQVLQLKVKHRGSSSRSKYDASSPDLFESFRSLQRQQVIRSIIQRKINLQKHLKNGNIKTIFPLHDAMGCRNIIRHWGYTDSYQRIFQPFAGNSLEQFMFERKRHQYEMLWPLLTYFGEKHAFYYAFVTFYTVWLLPMALLGVTCQLLWLAESVNYVPPLFAIVVSIWATLMVERWKRKRSEIQRKFGHFRRNRSEETPGFYGDFQVETTLVRAKIAVDVSFPRALQLARIYTGVPILMTMGVAAVAIFVGVKSNTASSAIVHNAMPWLPTILVPYVVPLLNAISMLLLDNWYTRLARKLTTWENHRTVWEFESMLAVKLFWFKFLNAFISLFWIAFVDQNAVALRKQLLIIMGVRQLWNSVKRDILPMFHVRYRWKISGFRFRPTSSVPRANHCWSMITHEWYDAELSHPVTASSRERERSPPPPSVLVQELMYPHDFLMGKQMEVVLQFGYVTMFVSVLPVAPLFALLSNVVAMRLDVLSCTQAKQRPPFESETEVSTFMSILEFMSFAAVAVNCAVLFFTTRSDFESLMHIVYPSWRDESIATTDSSTVYVTELWLLLVIEHVVLGAKALLSLVIDDSASWVRIDEDQSDEEEKKRMLGVSTPRTLSNPPTERTLTETVQAAPYKGSVDMSTSKFNQVLARQYLAALQERDEALQREQTTRQLLAESTKNLLGAQMLPLLAASTSKAAVPDLSLVGGSSDRVHSIIEDENTSSHDIQTSNDSMLGRRQCFICYALKDTLKASEKRCLSCHVALCLPCDEVAHLDDLGVKEPYHFRVKIPSGDSCSEVMQEVPDQLSSAGVGSSDNSDRRTSRRCSKHEKKHLKELRRHIKSFIAMHPQPDPSNVLLHLTSEEAFKRCCINVRIALRYLRNYERRCVFLESSNPAVSPALVPAVDGL</sequence>